<feature type="compositionally biased region" description="Basic residues" evidence="6">
    <location>
        <begin position="60"/>
        <end position="71"/>
    </location>
</feature>
<dbReference type="OrthoDB" id="5421607at2759"/>
<evidence type="ECO:0000256" key="1">
    <source>
        <dbReference type="ARBA" id="ARBA00004240"/>
    </source>
</evidence>
<dbReference type="InterPro" id="IPR013699">
    <property type="entry name" value="Signal_recog_part_SRP72_RNA-bd"/>
</dbReference>
<name>A0A7T8GSG6_CALRO</name>
<evidence type="ECO:0000256" key="6">
    <source>
        <dbReference type="SAM" id="MobiDB-lite"/>
    </source>
</evidence>
<keyword evidence="4" id="KW-0256">Endoplasmic reticulum</keyword>
<evidence type="ECO:0000256" key="3">
    <source>
        <dbReference type="ARBA" id="ARBA00022490"/>
    </source>
</evidence>
<gene>
    <name evidence="8" type="ORF">FKW44_021943</name>
</gene>
<dbReference type="PANTHER" id="PTHR14094">
    <property type="entry name" value="SIGNAL RECOGNITION PARTICLE 72"/>
    <property type="match status" value="1"/>
</dbReference>
<proteinExistence type="predicted"/>
<dbReference type="GO" id="GO:0043022">
    <property type="term" value="F:ribosome binding"/>
    <property type="evidence" value="ECO:0007669"/>
    <property type="project" value="TreeGrafter"/>
</dbReference>
<organism evidence="8 9">
    <name type="scientific">Caligus rogercresseyi</name>
    <name type="common">Sea louse</name>
    <dbReference type="NCBI Taxonomy" id="217165"/>
    <lineage>
        <taxon>Eukaryota</taxon>
        <taxon>Metazoa</taxon>
        <taxon>Ecdysozoa</taxon>
        <taxon>Arthropoda</taxon>
        <taxon>Crustacea</taxon>
        <taxon>Multicrustacea</taxon>
        <taxon>Hexanauplia</taxon>
        <taxon>Copepoda</taxon>
        <taxon>Siphonostomatoida</taxon>
        <taxon>Caligidae</taxon>
        <taxon>Caligus</taxon>
    </lineage>
</organism>
<sequence length="124" mass="14560">FFGGSKKVPRVGSLPSPDMSKKESGDLVEKKKKKKLPMNYDPNVEPDPERWIPKRERIAFRKHLKRERRNKGEKFTGAQGDNYDYSSRKATLKSPHQKTPQPTASRHQQQTRRQQRKENKKKGF</sequence>
<evidence type="ECO:0000256" key="2">
    <source>
        <dbReference type="ARBA" id="ARBA00004496"/>
    </source>
</evidence>
<feature type="domain" description="Signal recognition particle SRP72 subunit RNA-binding" evidence="7">
    <location>
        <begin position="20"/>
        <end position="62"/>
    </location>
</feature>
<dbReference type="InterPro" id="IPR026270">
    <property type="entry name" value="SRP72"/>
</dbReference>
<feature type="compositionally biased region" description="Basic and acidic residues" evidence="6">
    <location>
        <begin position="19"/>
        <end position="29"/>
    </location>
</feature>
<evidence type="ECO:0000256" key="4">
    <source>
        <dbReference type="ARBA" id="ARBA00022824"/>
    </source>
</evidence>
<reference evidence="9" key="1">
    <citation type="submission" date="2021-01" db="EMBL/GenBank/DDBJ databases">
        <title>Caligus Genome Assembly.</title>
        <authorList>
            <person name="Gallardo-Escarate C."/>
        </authorList>
    </citation>
    <scope>NUCLEOTIDE SEQUENCE [LARGE SCALE GENOMIC DNA]</scope>
</reference>
<comment type="subcellular location">
    <subcellularLocation>
        <location evidence="2">Cytoplasm</location>
    </subcellularLocation>
    <subcellularLocation>
        <location evidence="1">Endoplasmic reticulum</location>
    </subcellularLocation>
</comment>
<dbReference type="EMBL" id="CP045905">
    <property type="protein sequence ID" value="QQP36750.1"/>
    <property type="molecule type" value="Genomic_DNA"/>
</dbReference>
<keyword evidence="9" id="KW-1185">Reference proteome</keyword>
<dbReference type="Pfam" id="PF08492">
    <property type="entry name" value="SRP72"/>
    <property type="match status" value="1"/>
</dbReference>
<evidence type="ECO:0000313" key="9">
    <source>
        <dbReference type="Proteomes" id="UP000595437"/>
    </source>
</evidence>
<evidence type="ECO:0000259" key="7">
    <source>
        <dbReference type="Pfam" id="PF08492"/>
    </source>
</evidence>
<dbReference type="PANTHER" id="PTHR14094:SF9">
    <property type="entry name" value="SIGNAL RECOGNITION PARTICLE SUBUNIT SRP72"/>
    <property type="match status" value="1"/>
</dbReference>
<keyword evidence="3" id="KW-0963">Cytoplasm</keyword>
<dbReference type="Proteomes" id="UP000595437">
    <property type="component" value="Chromosome 16"/>
</dbReference>
<feature type="region of interest" description="Disordered" evidence="6">
    <location>
        <begin position="1"/>
        <end position="124"/>
    </location>
</feature>
<dbReference type="GO" id="GO:0008312">
    <property type="term" value="F:7S RNA binding"/>
    <property type="evidence" value="ECO:0007669"/>
    <property type="project" value="InterPro"/>
</dbReference>
<dbReference type="AlphaFoldDB" id="A0A7T8GSG6"/>
<keyword evidence="5" id="KW-0687">Ribonucleoprotein</keyword>
<dbReference type="GO" id="GO:0005783">
    <property type="term" value="C:endoplasmic reticulum"/>
    <property type="evidence" value="ECO:0007669"/>
    <property type="project" value="UniProtKB-SubCell"/>
</dbReference>
<feature type="compositionally biased region" description="Basic residues" evidence="6">
    <location>
        <begin position="109"/>
        <end position="124"/>
    </location>
</feature>
<evidence type="ECO:0000313" key="8">
    <source>
        <dbReference type="EMBL" id="QQP36750.1"/>
    </source>
</evidence>
<dbReference type="GO" id="GO:0005786">
    <property type="term" value="C:signal recognition particle, endoplasmic reticulum targeting"/>
    <property type="evidence" value="ECO:0007669"/>
    <property type="project" value="TreeGrafter"/>
</dbReference>
<evidence type="ECO:0000256" key="5">
    <source>
        <dbReference type="ARBA" id="ARBA00023274"/>
    </source>
</evidence>
<dbReference type="GO" id="GO:0006614">
    <property type="term" value="P:SRP-dependent cotranslational protein targeting to membrane"/>
    <property type="evidence" value="ECO:0007669"/>
    <property type="project" value="InterPro"/>
</dbReference>
<accession>A0A7T8GSG6</accession>
<feature type="compositionally biased region" description="Basic and acidic residues" evidence="6">
    <location>
        <begin position="47"/>
        <end position="59"/>
    </location>
</feature>
<feature type="non-terminal residue" evidence="8">
    <location>
        <position position="1"/>
    </location>
</feature>
<protein>
    <submittedName>
        <fullName evidence="8">Signal recognition particle subunit SRP72</fullName>
    </submittedName>
</protein>